<evidence type="ECO:0000256" key="4">
    <source>
        <dbReference type="ARBA" id="ARBA00020295"/>
    </source>
</evidence>
<dbReference type="Gene3D" id="3.90.400.10">
    <property type="entry name" value="Oligo-1,6-glucosidase, Domain 2"/>
    <property type="match status" value="1"/>
</dbReference>
<dbReference type="PANTHER" id="PTHR32438">
    <property type="entry name" value="4-ALPHA-GLUCANOTRANSFERASE DPE1, CHLOROPLASTIC/AMYLOPLASTIC"/>
    <property type="match status" value="1"/>
</dbReference>
<dbReference type="STRING" id="1118060.GCA_000311845_01195"/>
<sequence>MRLIHNSRLSQFRSPFGAVEKGTDVTLSVLVEDAEPRTISIDLRVWIDGKGETIIPLRYEADGIFTVTLPCPEPALMWYRFNVTATFEDSTRTLYLGAPEGRTGGEGTTYTYPECPSFQLTVYKHRAIRPSWYEHGMVYQIFPDRYRRDAAWRERCEHVLEQPKAGIPRRIVEDWDEPPCYERAEDGSIASWDFYGGSLKGITADLDRLAEMGITAIYLNPIFEAASNHRYDTADYLKIDPMLGTEEDFRELCEEASTRGISIILDGVFNHTGDDSVYFNRYGNYPEPGAWQGEGSRWKDAYHLNEDGTYASWWGIGNMPALNQDSLAVRNLLLGENGVIRRWTRAGARGWRLDVADELQESLISDIRRVLLEEKPDGVLIGEVWEDASNKISYGYPRHYLLGNELDSAMNYPFRNMVLNFLLGHAGVADAVEAIESLRENYPREALACCLNLLGSHDRPRIASLLGGGPDESKLPEEERGRWRLSPESMGLAKSRFWLATLMQMTFPGVPSIYYGDEFCLEGLSDPGNRRTMPLEKDIHDRDMFDIIRNASAVRRALPFMVDGSIESFVPEGADDDVLAYTRRGAQGEAATVLINRSSCESHTVRVPPLGPCATDIISGGELAPDEDGMVEFTLWPFGSAVIYFHEEERLQLPMEPGAGVLCHVTSLPDESGKKGSLGDVAKRFIDHLKAMGMRYWQLLPVNPTDSFGSPYSGPSAFAGNIALLPETEDELRRDYRRWRMTGGSKLDMDFRAFKKRHASWLKPYCAFMAVKAYFDDAPRSEWPAEFARYDEAFLKDDRFAAEAEAQAYLQYRFDTAWREILSYAHQHGIGVIGDIPMYVSDDSADVWCAPDLFNLDRDGRPTEIAGAPPDGLAPEGQVWGNPTYRWDRMRETGYRWWLDRLARACDLYDYVRLDHFLGFHNYYSIPAGMPGSAGRWLAGPGIDLFRAARDELRALPFIAEDLGILTPGVRSLMSTCGFPGMDVLEFADYDVRNGLHPHPGKVFYTSTHDTTTLVGHCASSLVAPDDDNAARELGTRLVKEALESDARVVMMPLQDVLGLGDEARMNVPGVASGNWSWQACEEDVARAIEPTAALMRETGRFAS</sequence>
<proteinExistence type="inferred from homology"/>
<evidence type="ECO:0000256" key="7">
    <source>
        <dbReference type="ARBA" id="ARBA00023277"/>
    </source>
</evidence>
<dbReference type="CDD" id="cd11338">
    <property type="entry name" value="AmyAc_CMD"/>
    <property type="match status" value="1"/>
</dbReference>
<dbReference type="RefSeq" id="WP_087185982.1">
    <property type="nucleotide sequence ID" value="NZ_NFHO01000003.1"/>
</dbReference>
<dbReference type="eggNOG" id="COG1640">
    <property type="taxonomic scope" value="Bacteria"/>
</dbReference>
<feature type="domain" description="Glycosyl hydrolase family 13 catalytic" evidence="10">
    <location>
        <begin position="140"/>
        <end position="555"/>
    </location>
</feature>
<dbReference type="Pfam" id="PF02446">
    <property type="entry name" value="Glyco_hydro_77"/>
    <property type="match status" value="2"/>
</dbReference>
<accession>A0A1Y3U693</accession>
<evidence type="ECO:0000256" key="2">
    <source>
        <dbReference type="ARBA" id="ARBA00005684"/>
    </source>
</evidence>
<organism evidence="11 12">
    <name type="scientific">Enorma massiliensis</name>
    <dbReference type="NCBI Taxonomy" id="1472761"/>
    <lineage>
        <taxon>Bacteria</taxon>
        <taxon>Bacillati</taxon>
        <taxon>Actinomycetota</taxon>
        <taxon>Coriobacteriia</taxon>
        <taxon>Coriobacteriales</taxon>
        <taxon>Coriobacteriaceae</taxon>
        <taxon>Enorma</taxon>
    </lineage>
</organism>
<dbReference type="EC" id="2.4.1.25" evidence="3"/>
<protein>
    <recommendedName>
        <fullName evidence="4">4-alpha-glucanotransferase</fullName>
        <ecNumber evidence="3">2.4.1.25</ecNumber>
    </recommendedName>
    <alternativeName>
        <fullName evidence="8">Amylomaltase</fullName>
    </alternativeName>
    <alternativeName>
        <fullName evidence="9">Disproportionating enzyme</fullName>
    </alternativeName>
</protein>
<dbReference type="InterPro" id="IPR003385">
    <property type="entry name" value="Glyco_hydro_77"/>
</dbReference>
<keyword evidence="5" id="KW-0328">Glycosyltransferase</keyword>
<dbReference type="Gene3D" id="3.20.20.80">
    <property type="entry name" value="Glycosidases"/>
    <property type="match status" value="2"/>
</dbReference>
<comment type="catalytic activity">
    <reaction evidence="1">
        <text>Transfers a segment of a (1-&gt;4)-alpha-D-glucan to a new position in an acceptor, which may be glucose or a (1-&gt;4)-alpha-D-glucan.</text>
        <dbReference type="EC" id="2.4.1.25"/>
    </reaction>
</comment>
<keyword evidence="12" id="KW-1185">Reference proteome</keyword>
<dbReference type="InterPro" id="IPR013783">
    <property type="entry name" value="Ig-like_fold"/>
</dbReference>
<evidence type="ECO:0000256" key="5">
    <source>
        <dbReference type="ARBA" id="ARBA00022676"/>
    </source>
</evidence>
<evidence type="ECO:0000256" key="3">
    <source>
        <dbReference type="ARBA" id="ARBA00012560"/>
    </source>
</evidence>
<evidence type="ECO:0000256" key="6">
    <source>
        <dbReference type="ARBA" id="ARBA00022679"/>
    </source>
</evidence>
<dbReference type="Gene3D" id="2.60.40.10">
    <property type="entry name" value="Immunoglobulins"/>
    <property type="match status" value="1"/>
</dbReference>
<dbReference type="SUPFAM" id="SSF51445">
    <property type="entry name" value="(Trans)glycosidases"/>
    <property type="match status" value="2"/>
</dbReference>
<dbReference type="eggNOG" id="COG0366">
    <property type="taxonomic scope" value="Bacteria"/>
</dbReference>
<dbReference type="EMBL" id="NFHO01000003">
    <property type="protein sequence ID" value="OUN43675.1"/>
    <property type="molecule type" value="Genomic_DNA"/>
</dbReference>
<comment type="similarity">
    <text evidence="2">Belongs to the disproportionating enzyme family.</text>
</comment>
<dbReference type="AlphaFoldDB" id="A0A1Y3U693"/>
<dbReference type="PANTHER" id="PTHR32438:SF5">
    <property type="entry name" value="4-ALPHA-GLUCANOTRANSFERASE DPE1, CHLOROPLASTIC_AMYLOPLASTIC"/>
    <property type="match status" value="1"/>
</dbReference>
<dbReference type="Gene3D" id="2.60.40.1180">
    <property type="entry name" value="Golgi alpha-mannosidase II"/>
    <property type="match status" value="1"/>
</dbReference>
<evidence type="ECO:0000256" key="9">
    <source>
        <dbReference type="ARBA" id="ARBA00031501"/>
    </source>
</evidence>
<dbReference type="SUPFAM" id="SSF51011">
    <property type="entry name" value="Glycosyl hydrolase domain"/>
    <property type="match status" value="1"/>
</dbReference>
<keyword evidence="7" id="KW-0119">Carbohydrate metabolism</keyword>
<evidence type="ECO:0000256" key="1">
    <source>
        <dbReference type="ARBA" id="ARBA00000439"/>
    </source>
</evidence>
<dbReference type="InterPro" id="IPR013780">
    <property type="entry name" value="Glyco_hydro_b"/>
</dbReference>
<dbReference type="Pfam" id="PF00128">
    <property type="entry name" value="Alpha-amylase"/>
    <property type="match status" value="1"/>
</dbReference>
<dbReference type="SMART" id="SM00642">
    <property type="entry name" value="Aamy"/>
    <property type="match status" value="1"/>
</dbReference>
<dbReference type="InterPro" id="IPR006047">
    <property type="entry name" value="GH13_cat_dom"/>
</dbReference>
<evidence type="ECO:0000256" key="8">
    <source>
        <dbReference type="ARBA" id="ARBA00031423"/>
    </source>
</evidence>
<dbReference type="InterPro" id="IPR045857">
    <property type="entry name" value="O16G_dom_2"/>
</dbReference>
<evidence type="ECO:0000313" key="12">
    <source>
        <dbReference type="Proteomes" id="UP000196560"/>
    </source>
</evidence>
<gene>
    <name evidence="11" type="ORF">B5G21_03015</name>
</gene>
<evidence type="ECO:0000313" key="11">
    <source>
        <dbReference type="EMBL" id="OUN43675.1"/>
    </source>
</evidence>
<dbReference type="GO" id="GO:0004134">
    <property type="term" value="F:4-alpha-glucanotransferase activity"/>
    <property type="evidence" value="ECO:0007669"/>
    <property type="project" value="UniProtKB-EC"/>
</dbReference>
<name>A0A1Y3U693_9ACTN</name>
<dbReference type="InterPro" id="IPR017853">
    <property type="entry name" value="GH"/>
</dbReference>
<keyword evidence="6 11" id="KW-0808">Transferase</keyword>
<dbReference type="Proteomes" id="UP000196560">
    <property type="component" value="Unassembled WGS sequence"/>
</dbReference>
<reference evidence="12" key="1">
    <citation type="submission" date="2017-04" db="EMBL/GenBank/DDBJ databases">
        <title>Function of individual gut microbiota members based on whole genome sequencing of pure cultures obtained from chicken caecum.</title>
        <authorList>
            <person name="Medvecky M."/>
            <person name="Cejkova D."/>
            <person name="Polansky O."/>
            <person name="Karasova D."/>
            <person name="Kubasova T."/>
            <person name="Cizek A."/>
            <person name="Rychlik I."/>
        </authorList>
    </citation>
    <scope>NUCLEOTIDE SEQUENCE [LARGE SCALE GENOMIC DNA]</scope>
    <source>
        <strain evidence="12">An70</strain>
    </source>
</reference>
<evidence type="ECO:0000259" key="10">
    <source>
        <dbReference type="SMART" id="SM00642"/>
    </source>
</evidence>
<dbReference type="GO" id="GO:0005975">
    <property type="term" value="P:carbohydrate metabolic process"/>
    <property type="evidence" value="ECO:0007669"/>
    <property type="project" value="InterPro"/>
</dbReference>
<comment type="caution">
    <text evidence="11">The sequence shown here is derived from an EMBL/GenBank/DDBJ whole genome shotgun (WGS) entry which is preliminary data.</text>
</comment>